<feature type="chain" id="PRO_5020877786" description="Macrofage activating glycoprotein" evidence="3">
    <location>
        <begin position="21"/>
        <end position="386"/>
    </location>
</feature>
<evidence type="ECO:0008006" key="6">
    <source>
        <dbReference type="Google" id="ProtNLM"/>
    </source>
</evidence>
<evidence type="ECO:0000313" key="4">
    <source>
        <dbReference type="EMBL" id="THH00280.1"/>
    </source>
</evidence>
<sequence>MSQHTLLALFALAFAHAVDAQSPTTTSLEPLASKTFTWPNIPYQVTGDQGGERGPQFGYNLCNSTTENQQSLCQTAFLNNIADFCMWSSSETNDTVGESEAREVAWCTQPGHGTRVIPPGAITGAQWLYAKNYVQVVGFIDQTKVGLNADDEGGELDPHGDDEQGNPIGGLFLTNGFGQSSSSFQSFVSSGNVTTTNTTYTQVIEWIDFIGGGMFCMKLCNPSDPDDVNLCQHIYDEVGCTYNAVADYPNINGTFEVCDSDDMADPGIFTTNGQLTTWHQPFSGTFSVPYQTSSLASSNCVTYSSEQLFAAAATDSAVATITGSASVTGSGSGAHGSATGSGSGSGSGSTSGAQSGAAARSYESNALPYIAVGFFTMIATMVTIIA</sequence>
<keyword evidence="2" id="KW-0472">Membrane</keyword>
<organism evidence="4 5">
    <name type="scientific">Phellinidium pouzarii</name>
    <dbReference type="NCBI Taxonomy" id="167371"/>
    <lineage>
        <taxon>Eukaryota</taxon>
        <taxon>Fungi</taxon>
        <taxon>Dikarya</taxon>
        <taxon>Basidiomycota</taxon>
        <taxon>Agaricomycotina</taxon>
        <taxon>Agaricomycetes</taxon>
        <taxon>Hymenochaetales</taxon>
        <taxon>Hymenochaetaceae</taxon>
        <taxon>Phellinidium</taxon>
    </lineage>
</organism>
<protein>
    <recommendedName>
        <fullName evidence="6">Macrofage activating glycoprotein</fullName>
    </recommendedName>
</protein>
<evidence type="ECO:0000256" key="1">
    <source>
        <dbReference type="SAM" id="MobiDB-lite"/>
    </source>
</evidence>
<gene>
    <name evidence="4" type="ORF">EW145_g7111</name>
</gene>
<keyword evidence="3" id="KW-0732">Signal</keyword>
<name>A0A4S4KTJ9_9AGAM</name>
<feature type="signal peptide" evidence="3">
    <location>
        <begin position="1"/>
        <end position="20"/>
    </location>
</feature>
<keyword evidence="5" id="KW-1185">Reference proteome</keyword>
<feature type="transmembrane region" description="Helical" evidence="2">
    <location>
        <begin position="366"/>
        <end position="385"/>
    </location>
</feature>
<dbReference type="Proteomes" id="UP000308199">
    <property type="component" value="Unassembled WGS sequence"/>
</dbReference>
<evidence type="ECO:0000256" key="2">
    <source>
        <dbReference type="SAM" id="Phobius"/>
    </source>
</evidence>
<dbReference type="OrthoDB" id="2564904at2759"/>
<accession>A0A4S4KTJ9</accession>
<feature type="compositionally biased region" description="Gly residues" evidence="1">
    <location>
        <begin position="330"/>
        <end position="349"/>
    </location>
</feature>
<evidence type="ECO:0000313" key="5">
    <source>
        <dbReference type="Proteomes" id="UP000308199"/>
    </source>
</evidence>
<evidence type="ECO:0000256" key="3">
    <source>
        <dbReference type="SAM" id="SignalP"/>
    </source>
</evidence>
<proteinExistence type="predicted"/>
<comment type="caution">
    <text evidence="4">The sequence shown here is derived from an EMBL/GenBank/DDBJ whole genome shotgun (WGS) entry which is preliminary data.</text>
</comment>
<keyword evidence="2" id="KW-0812">Transmembrane</keyword>
<reference evidence="4 5" key="1">
    <citation type="submission" date="2019-02" db="EMBL/GenBank/DDBJ databases">
        <title>Genome sequencing of the rare red list fungi Phellinidium pouzarii.</title>
        <authorList>
            <person name="Buettner E."/>
            <person name="Kellner H."/>
        </authorList>
    </citation>
    <scope>NUCLEOTIDE SEQUENCE [LARGE SCALE GENOMIC DNA]</scope>
    <source>
        <strain evidence="4 5">DSM 108285</strain>
    </source>
</reference>
<dbReference type="EMBL" id="SGPK01000643">
    <property type="protein sequence ID" value="THH00280.1"/>
    <property type="molecule type" value="Genomic_DNA"/>
</dbReference>
<feature type="region of interest" description="Disordered" evidence="1">
    <location>
        <begin position="326"/>
        <end position="355"/>
    </location>
</feature>
<dbReference type="AlphaFoldDB" id="A0A4S4KTJ9"/>
<keyword evidence="2" id="KW-1133">Transmembrane helix</keyword>